<evidence type="ECO:0000256" key="1">
    <source>
        <dbReference type="SAM" id="SignalP"/>
    </source>
</evidence>
<sequence>MTVIRLLIFVLLFLPACQQASQKGAMDALEEVPLMYAKGFSLFRGENYHIIEIVQQEGENQLFLVYDSQKEIDFPDIPIDAKIVSGSHKIILSATPQVAHLDYLNAEESLMAFPDLDLITSEKVRKRINDNKVIDLGKGPTWDLEKIIDLQPDWVMVSGFGETSKMVERLKSAKIPVIVNKEYQEKHPLGRAEWIKVTGIFLGKQEEASAVYSKIAANYKAAQERASLVAAEGKPTVLSGSMYKDIWYAPAKDSWGAKIIADAAGKYLFDSMEGTGSLTLNYEFVLDKASQADYWIGAADYATLGSMVAQNPKYSGFEAYKKKNVYTYTLGKGETGGFRYFEEGYLRPDLVLLDMIKILHPEKAVDHQFRYFQKLED</sequence>
<dbReference type="SUPFAM" id="SSF53807">
    <property type="entry name" value="Helical backbone' metal receptor"/>
    <property type="match status" value="1"/>
</dbReference>
<dbReference type="OrthoDB" id="9812528at2"/>
<dbReference type="PANTHER" id="PTHR30535:SF34">
    <property type="entry name" value="MOLYBDATE-BINDING PROTEIN MOLA"/>
    <property type="match status" value="1"/>
</dbReference>
<protein>
    <submittedName>
        <fullName evidence="3">Periplasmic binding protein</fullName>
    </submittedName>
</protein>
<evidence type="ECO:0000313" key="3">
    <source>
        <dbReference type="EMBL" id="AKP52551.1"/>
    </source>
</evidence>
<dbReference type="STRING" id="320787.CA2015_3153"/>
<keyword evidence="1" id="KW-0732">Signal</keyword>
<dbReference type="Pfam" id="PF01497">
    <property type="entry name" value="Peripla_BP_2"/>
    <property type="match status" value="1"/>
</dbReference>
<dbReference type="InterPro" id="IPR002491">
    <property type="entry name" value="ABC_transptr_periplasmic_BD"/>
</dbReference>
<proteinExistence type="predicted"/>
<dbReference type="PROSITE" id="PS50983">
    <property type="entry name" value="FE_B12_PBP"/>
    <property type="match status" value="1"/>
</dbReference>
<feature type="signal peptide" evidence="1">
    <location>
        <begin position="1"/>
        <end position="20"/>
    </location>
</feature>
<dbReference type="GO" id="GO:0071281">
    <property type="term" value="P:cellular response to iron ion"/>
    <property type="evidence" value="ECO:0007669"/>
    <property type="project" value="TreeGrafter"/>
</dbReference>
<evidence type="ECO:0000259" key="2">
    <source>
        <dbReference type="PROSITE" id="PS50983"/>
    </source>
</evidence>
<evidence type="ECO:0000313" key="4">
    <source>
        <dbReference type="Proteomes" id="UP000036520"/>
    </source>
</evidence>
<reference evidence="3 4" key="1">
    <citation type="submission" date="2015-07" db="EMBL/GenBank/DDBJ databases">
        <authorList>
            <person name="Kim K.M."/>
        </authorList>
    </citation>
    <scope>NUCLEOTIDE SEQUENCE [LARGE SCALE GENOMIC DNA]</scope>
    <source>
        <strain evidence="3 4">KCTC 12363</strain>
    </source>
</reference>
<keyword evidence="4" id="KW-1185">Reference proteome</keyword>
<dbReference type="Proteomes" id="UP000036520">
    <property type="component" value="Chromosome"/>
</dbReference>
<dbReference type="PANTHER" id="PTHR30535">
    <property type="entry name" value="VITAMIN B12-BINDING PROTEIN"/>
    <property type="match status" value="1"/>
</dbReference>
<name>A0A0H4PDN4_9BACT</name>
<dbReference type="KEGG" id="camu:CA2015_3153"/>
<dbReference type="InterPro" id="IPR050902">
    <property type="entry name" value="ABC_Transporter_SBP"/>
</dbReference>
<dbReference type="RefSeq" id="WP_048642752.1">
    <property type="nucleotide sequence ID" value="NZ_CP012040.1"/>
</dbReference>
<accession>A0A0H4PDN4</accession>
<dbReference type="AlphaFoldDB" id="A0A0H4PDN4"/>
<gene>
    <name evidence="3" type="ORF">CA2015_3153</name>
</gene>
<feature type="chain" id="PRO_5005208003" evidence="1">
    <location>
        <begin position="21"/>
        <end position="377"/>
    </location>
</feature>
<feature type="domain" description="Fe/B12 periplasmic-binding" evidence="2">
    <location>
        <begin position="89"/>
        <end position="363"/>
    </location>
</feature>
<dbReference type="Gene3D" id="3.40.50.1980">
    <property type="entry name" value="Nitrogenase molybdenum iron protein domain"/>
    <property type="match status" value="2"/>
</dbReference>
<organism evidence="3 4">
    <name type="scientific">Cyclobacterium amurskyense</name>
    <dbReference type="NCBI Taxonomy" id="320787"/>
    <lineage>
        <taxon>Bacteria</taxon>
        <taxon>Pseudomonadati</taxon>
        <taxon>Bacteroidota</taxon>
        <taxon>Cytophagia</taxon>
        <taxon>Cytophagales</taxon>
        <taxon>Cyclobacteriaceae</taxon>
        <taxon>Cyclobacterium</taxon>
    </lineage>
</organism>
<dbReference type="EMBL" id="CP012040">
    <property type="protein sequence ID" value="AKP52551.1"/>
    <property type="molecule type" value="Genomic_DNA"/>
</dbReference>